<sequence length="93" mass="10769">MLPGPGQMAQLLHPQDSGFYGRKEMGGRWSFLELFGLRRRLRSTKKMISDKKHGSRLRGCYVPFKDEDSGVTDEQRAVIDEYKNTKVYTNYPP</sequence>
<protein>
    <submittedName>
        <fullName evidence="1">Uncharacterized protein</fullName>
    </submittedName>
</protein>
<dbReference type="AlphaFoldDB" id="A0A9R0VF56"/>
<keyword evidence="2" id="KW-1185">Reference proteome</keyword>
<dbReference type="EMBL" id="LT934115">
    <property type="protein sequence ID" value="VAH56857.1"/>
    <property type="molecule type" value="Genomic_DNA"/>
</dbReference>
<evidence type="ECO:0000313" key="1">
    <source>
        <dbReference type="EMBL" id="VAH56857.1"/>
    </source>
</evidence>
<reference evidence="1 2" key="1">
    <citation type="submission" date="2017-09" db="EMBL/GenBank/DDBJ databases">
        <authorList>
            <consortium name="International Durum Wheat Genome Sequencing Consortium (IDWGSC)"/>
            <person name="Milanesi L."/>
        </authorList>
    </citation>
    <scope>NUCLEOTIDE SEQUENCE [LARGE SCALE GENOMIC DNA]</scope>
    <source>
        <strain evidence="2">cv. Svevo</strain>
    </source>
</reference>
<dbReference type="Gramene" id="TRITD3Av1G020840.6">
    <property type="protein sequence ID" value="TRITD3Av1G020840.6"/>
    <property type="gene ID" value="TRITD3Av1G020840"/>
</dbReference>
<name>A0A9R0VF56_TRITD</name>
<evidence type="ECO:0000313" key="2">
    <source>
        <dbReference type="Proteomes" id="UP000324705"/>
    </source>
</evidence>
<proteinExistence type="predicted"/>
<organism evidence="1 2">
    <name type="scientific">Triticum turgidum subsp. durum</name>
    <name type="common">Durum wheat</name>
    <name type="synonym">Triticum durum</name>
    <dbReference type="NCBI Taxonomy" id="4567"/>
    <lineage>
        <taxon>Eukaryota</taxon>
        <taxon>Viridiplantae</taxon>
        <taxon>Streptophyta</taxon>
        <taxon>Embryophyta</taxon>
        <taxon>Tracheophyta</taxon>
        <taxon>Spermatophyta</taxon>
        <taxon>Magnoliopsida</taxon>
        <taxon>Liliopsida</taxon>
        <taxon>Poales</taxon>
        <taxon>Poaceae</taxon>
        <taxon>BOP clade</taxon>
        <taxon>Pooideae</taxon>
        <taxon>Triticodae</taxon>
        <taxon>Triticeae</taxon>
        <taxon>Triticinae</taxon>
        <taxon>Triticum</taxon>
    </lineage>
</organism>
<gene>
    <name evidence="1" type="ORF">TRITD_3Av1G020840</name>
</gene>
<accession>A0A9R0VF56</accession>
<dbReference type="InterPro" id="IPR044257">
    <property type="entry name" value="TRM32-like"/>
</dbReference>
<dbReference type="Proteomes" id="UP000324705">
    <property type="component" value="Chromosome 3A"/>
</dbReference>
<dbReference type="PANTHER" id="PTHR47071:SF12">
    <property type="entry name" value="OS01G0149900 PROTEIN"/>
    <property type="match status" value="1"/>
</dbReference>
<dbReference type="PANTHER" id="PTHR47071">
    <property type="entry name" value="PROTEIN TRM32"/>
    <property type="match status" value="1"/>
</dbReference>